<protein>
    <submittedName>
        <fullName evidence="3">SpoIID/LytB domain-containing protein</fullName>
    </submittedName>
</protein>
<reference evidence="3 4" key="1">
    <citation type="submission" date="2020-05" db="EMBL/GenBank/DDBJ databases">
        <title>Genome sequence of Isoptericola sp. JC619 isolated from Chilika lagoon, India.</title>
        <authorList>
            <person name="Kumar D."/>
            <person name="Appam K."/>
            <person name="Gandham S."/>
            <person name="Uppada J."/>
            <person name="Sasikala C."/>
            <person name="Venkata Ramana C."/>
        </authorList>
    </citation>
    <scope>NUCLEOTIDE SEQUENCE [LARGE SCALE GENOMIC DNA]</scope>
    <source>
        <strain evidence="3 4">JC619</strain>
    </source>
</reference>
<dbReference type="GO" id="GO:0030435">
    <property type="term" value="P:sporulation resulting in formation of a cellular spore"/>
    <property type="evidence" value="ECO:0007669"/>
    <property type="project" value="InterPro"/>
</dbReference>
<keyword evidence="1" id="KW-0732">Signal</keyword>
<dbReference type="AlphaFoldDB" id="A0A849KA64"/>
<name>A0A849KA64_9MICO</name>
<dbReference type="InterPro" id="IPR013693">
    <property type="entry name" value="SpoIID/LytB_N"/>
</dbReference>
<proteinExistence type="predicted"/>
<feature type="domain" description="Sporulation stage II protein D amidase enhancer LytB N-terminal" evidence="2">
    <location>
        <begin position="217"/>
        <end position="309"/>
    </location>
</feature>
<feature type="chain" id="PRO_5032384363" evidence="1">
    <location>
        <begin position="31"/>
        <end position="445"/>
    </location>
</feature>
<evidence type="ECO:0000313" key="4">
    <source>
        <dbReference type="Proteomes" id="UP000557204"/>
    </source>
</evidence>
<dbReference type="NCBIfam" id="TIGR02669">
    <property type="entry name" value="SpoIID_LytB"/>
    <property type="match status" value="1"/>
</dbReference>
<keyword evidence="4" id="KW-1185">Reference proteome</keyword>
<evidence type="ECO:0000259" key="2">
    <source>
        <dbReference type="Pfam" id="PF08486"/>
    </source>
</evidence>
<organism evidence="3 4">
    <name type="scientific">Isoptericola sediminis</name>
    <dbReference type="NCBI Taxonomy" id="2733572"/>
    <lineage>
        <taxon>Bacteria</taxon>
        <taxon>Bacillati</taxon>
        <taxon>Actinomycetota</taxon>
        <taxon>Actinomycetes</taxon>
        <taxon>Micrococcales</taxon>
        <taxon>Promicromonosporaceae</taxon>
        <taxon>Isoptericola</taxon>
    </lineage>
</organism>
<feature type="signal peptide" evidence="1">
    <location>
        <begin position="1"/>
        <end position="30"/>
    </location>
</feature>
<dbReference type="EMBL" id="JABFAJ010000020">
    <property type="protein sequence ID" value="NNU28137.1"/>
    <property type="molecule type" value="Genomic_DNA"/>
</dbReference>
<comment type="caution">
    <text evidence="3">The sequence shown here is derived from an EMBL/GenBank/DDBJ whole genome shotgun (WGS) entry which is preliminary data.</text>
</comment>
<dbReference type="Proteomes" id="UP000557204">
    <property type="component" value="Unassembled WGS sequence"/>
</dbReference>
<accession>A0A849KA64</accession>
<evidence type="ECO:0000313" key="3">
    <source>
        <dbReference type="EMBL" id="NNU28137.1"/>
    </source>
</evidence>
<gene>
    <name evidence="3" type="ORF">HLI28_11375</name>
</gene>
<evidence type="ECO:0000256" key="1">
    <source>
        <dbReference type="SAM" id="SignalP"/>
    </source>
</evidence>
<dbReference type="RefSeq" id="WP_171247675.1">
    <property type="nucleotide sequence ID" value="NZ_JABFAJ010000020.1"/>
</dbReference>
<dbReference type="Pfam" id="PF08486">
    <property type="entry name" value="SpoIID"/>
    <property type="match status" value="1"/>
</dbReference>
<sequence>MHRRTRFHQALVAVTTAALVAASVAGPTVAAEPVTEQSEAVSAAPDAFRLEGSGYGHGVGMPQFGAYQMAREGRTATGILKHYYTGVGTPYRDVPGAIRVQVYGPDPYGYQGYGDTGVKTWVSIDSGSWRVRDGRGDTLVAGSGATTLAIKATSTGKVKVWTRGAAYWAKVVRIYWSGTRYYRPAGTPAVATVVGAHGAYRHGRLTTTVREGIPNLTNDVRLNTEYLYGIAEMPSSWGASGGERALRAQAITARSYALSQRTNKNLCRCHVVDDVRDQNFTGWKKENEGTNGYYGTIWKTAVDRTSSSTMEGRVLEHDGKPVAAHYFSSSGGRTANSEDVWSSVVPYERSVSDPYSLRAPGNSYSSWTRTLTQASASKLFGLPTVVSVDVTARWSSGQMRSITATNLHGTTSTISGKADQMRRWIGRATTAGNLPAAWITGIRGY</sequence>
<dbReference type="InterPro" id="IPR013486">
    <property type="entry name" value="SpoIID/LytB"/>
</dbReference>